<dbReference type="EMBL" id="JAJSOF020000038">
    <property type="protein sequence ID" value="KAJ4427273.1"/>
    <property type="molecule type" value="Genomic_DNA"/>
</dbReference>
<evidence type="ECO:0000313" key="2">
    <source>
        <dbReference type="Proteomes" id="UP001148838"/>
    </source>
</evidence>
<sequence length="100" mass="11342">MKSDGKKWAGLVDKSEILPDHPPKETVATIRIATGHDCLAEYLYKLGILPSPQCVVCNEENSNMEWEHLNVYKKKLLNFKSSMGTLYRSARNQMMLNQSG</sequence>
<gene>
    <name evidence="1" type="ORF">ANN_24891</name>
</gene>
<organism evidence="1 2">
    <name type="scientific">Periplaneta americana</name>
    <name type="common">American cockroach</name>
    <name type="synonym">Blatta americana</name>
    <dbReference type="NCBI Taxonomy" id="6978"/>
    <lineage>
        <taxon>Eukaryota</taxon>
        <taxon>Metazoa</taxon>
        <taxon>Ecdysozoa</taxon>
        <taxon>Arthropoda</taxon>
        <taxon>Hexapoda</taxon>
        <taxon>Insecta</taxon>
        <taxon>Pterygota</taxon>
        <taxon>Neoptera</taxon>
        <taxon>Polyneoptera</taxon>
        <taxon>Dictyoptera</taxon>
        <taxon>Blattodea</taxon>
        <taxon>Blattoidea</taxon>
        <taxon>Blattidae</taxon>
        <taxon>Blattinae</taxon>
        <taxon>Periplaneta</taxon>
    </lineage>
</organism>
<name>A0ABQ8RZV2_PERAM</name>
<keyword evidence="2" id="KW-1185">Reference proteome</keyword>
<proteinExistence type="predicted"/>
<protein>
    <submittedName>
        <fullName evidence="1">Uncharacterized protein</fullName>
    </submittedName>
</protein>
<comment type="caution">
    <text evidence="1">The sequence shown here is derived from an EMBL/GenBank/DDBJ whole genome shotgun (WGS) entry which is preliminary data.</text>
</comment>
<dbReference type="Proteomes" id="UP001148838">
    <property type="component" value="Unassembled WGS sequence"/>
</dbReference>
<reference evidence="1 2" key="1">
    <citation type="journal article" date="2022" name="Allergy">
        <title>Genome assembly and annotation of Periplaneta americana reveal a comprehensive cockroach allergen profile.</title>
        <authorList>
            <person name="Wang L."/>
            <person name="Xiong Q."/>
            <person name="Saelim N."/>
            <person name="Wang L."/>
            <person name="Nong W."/>
            <person name="Wan A.T."/>
            <person name="Shi M."/>
            <person name="Liu X."/>
            <person name="Cao Q."/>
            <person name="Hui J.H.L."/>
            <person name="Sookrung N."/>
            <person name="Leung T.F."/>
            <person name="Tungtrongchitr A."/>
            <person name="Tsui S.K.W."/>
        </authorList>
    </citation>
    <scope>NUCLEOTIDE SEQUENCE [LARGE SCALE GENOMIC DNA]</scope>
    <source>
        <strain evidence="1">PWHHKU_190912</strain>
    </source>
</reference>
<evidence type="ECO:0000313" key="1">
    <source>
        <dbReference type="EMBL" id="KAJ4427273.1"/>
    </source>
</evidence>
<accession>A0ABQ8RZV2</accession>